<keyword evidence="3" id="KW-1185">Reference proteome</keyword>
<reference evidence="2 3" key="1">
    <citation type="journal article" date="2019" name="Commun. Biol.">
        <title>The bagworm genome reveals a unique fibroin gene that provides high tensile strength.</title>
        <authorList>
            <person name="Kono N."/>
            <person name="Nakamura H."/>
            <person name="Ohtoshi R."/>
            <person name="Tomita M."/>
            <person name="Numata K."/>
            <person name="Arakawa K."/>
        </authorList>
    </citation>
    <scope>NUCLEOTIDE SEQUENCE [LARGE SCALE GENOMIC DNA]</scope>
</reference>
<sequence length="164" mass="17927">MYFHSSRRPAKVAKLCVQSTPRDADHAPVISKLIQYRDCFVTRCAGTGSDHVYVARAAATVETTVCSDHCGLYKASEFPGRRVAARGRLSHLARRTPTEQVLPRELFFRSTGARPHPESVPSPLPSRPSSRAPQLLAPSSLTARVTVCCPGRTRRSIGATEIES</sequence>
<name>A0A4C1SC07_EUMVA</name>
<dbReference type="AlphaFoldDB" id="A0A4C1SC07"/>
<protein>
    <submittedName>
        <fullName evidence="2">Uncharacterized protein</fullName>
    </submittedName>
</protein>
<dbReference type="Proteomes" id="UP000299102">
    <property type="component" value="Unassembled WGS sequence"/>
</dbReference>
<evidence type="ECO:0000313" key="2">
    <source>
        <dbReference type="EMBL" id="GBO99385.1"/>
    </source>
</evidence>
<proteinExistence type="predicted"/>
<feature type="region of interest" description="Disordered" evidence="1">
    <location>
        <begin position="110"/>
        <end position="134"/>
    </location>
</feature>
<accession>A0A4C1SC07</accession>
<evidence type="ECO:0000313" key="3">
    <source>
        <dbReference type="Proteomes" id="UP000299102"/>
    </source>
</evidence>
<organism evidence="2 3">
    <name type="scientific">Eumeta variegata</name>
    <name type="common">Bagworm moth</name>
    <name type="synonym">Eumeta japonica</name>
    <dbReference type="NCBI Taxonomy" id="151549"/>
    <lineage>
        <taxon>Eukaryota</taxon>
        <taxon>Metazoa</taxon>
        <taxon>Ecdysozoa</taxon>
        <taxon>Arthropoda</taxon>
        <taxon>Hexapoda</taxon>
        <taxon>Insecta</taxon>
        <taxon>Pterygota</taxon>
        <taxon>Neoptera</taxon>
        <taxon>Endopterygota</taxon>
        <taxon>Lepidoptera</taxon>
        <taxon>Glossata</taxon>
        <taxon>Ditrysia</taxon>
        <taxon>Tineoidea</taxon>
        <taxon>Psychidae</taxon>
        <taxon>Oiketicinae</taxon>
        <taxon>Eumeta</taxon>
    </lineage>
</organism>
<dbReference type="EMBL" id="BGZK01003269">
    <property type="protein sequence ID" value="GBO99385.1"/>
    <property type="molecule type" value="Genomic_DNA"/>
</dbReference>
<gene>
    <name evidence="2" type="ORF">EVAR_73594_1</name>
</gene>
<evidence type="ECO:0000256" key="1">
    <source>
        <dbReference type="SAM" id="MobiDB-lite"/>
    </source>
</evidence>
<comment type="caution">
    <text evidence="2">The sequence shown here is derived from an EMBL/GenBank/DDBJ whole genome shotgun (WGS) entry which is preliminary data.</text>
</comment>